<comment type="caution">
    <text evidence="1">The sequence shown here is derived from an EMBL/GenBank/DDBJ whole genome shotgun (WGS) entry which is preliminary data.</text>
</comment>
<name>X1TRL4_9ZZZZ</name>
<evidence type="ECO:0000313" key="1">
    <source>
        <dbReference type="EMBL" id="GAI93991.1"/>
    </source>
</evidence>
<gene>
    <name evidence="1" type="ORF">S12H4_36788</name>
</gene>
<dbReference type="AlphaFoldDB" id="X1TRL4"/>
<proteinExistence type="predicted"/>
<sequence>WVFALLPWLIPGRQVWEATRHHPDEFVQGVPGELTRIPAHG</sequence>
<reference evidence="1" key="1">
    <citation type="journal article" date="2014" name="Front. Microbiol.">
        <title>High frequency of phylogenetically diverse reductive dehalogenase-homologous genes in deep subseafloor sedimentary metagenomes.</title>
        <authorList>
            <person name="Kawai M."/>
            <person name="Futagami T."/>
            <person name="Toyoda A."/>
            <person name="Takaki Y."/>
            <person name="Nishi S."/>
            <person name="Hori S."/>
            <person name="Arai W."/>
            <person name="Tsubouchi T."/>
            <person name="Morono Y."/>
            <person name="Uchiyama I."/>
            <person name="Ito T."/>
            <person name="Fujiyama A."/>
            <person name="Inagaki F."/>
            <person name="Takami H."/>
        </authorList>
    </citation>
    <scope>NUCLEOTIDE SEQUENCE</scope>
    <source>
        <strain evidence="1">Expedition CK06-06</strain>
    </source>
</reference>
<accession>X1TRL4</accession>
<feature type="non-terminal residue" evidence="1">
    <location>
        <position position="1"/>
    </location>
</feature>
<organism evidence="1">
    <name type="scientific">marine sediment metagenome</name>
    <dbReference type="NCBI Taxonomy" id="412755"/>
    <lineage>
        <taxon>unclassified sequences</taxon>
        <taxon>metagenomes</taxon>
        <taxon>ecological metagenomes</taxon>
    </lineage>
</organism>
<dbReference type="EMBL" id="BARW01021961">
    <property type="protein sequence ID" value="GAI93991.1"/>
    <property type="molecule type" value="Genomic_DNA"/>
</dbReference>
<protein>
    <submittedName>
        <fullName evidence="1">Uncharacterized protein</fullName>
    </submittedName>
</protein>